<dbReference type="InterPro" id="IPR011037">
    <property type="entry name" value="Pyrv_Knase-like_insert_dom_sf"/>
</dbReference>
<feature type="domain" description="MOSC" evidence="1">
    <location>
        <begin position="110"/>
        <end position="254"/>
    </location>
</feature>
<dbReference type="InterPro" id="IPR005303">
    <property type="entry name" value="MOCOS_middle"/>
</dbReference>
<dbReference type="SUPFAM" id="SSF50800">
    <property type="entry name" value="PK beta-barrel domain-like"/>
    <property type="match status" value="1"/>
</dbReference>
<dbReference type="GO" id="GO:0003824">
    <property type="term" value="F:catalytic activity"/>
    <property type="evidence" value="ECO:0007669"/>
    <property type="project" value="InterPro"/>
</dbReference>
<dbReference type="Pfam" id="PF03476">
    <property type="entry name" value="MOSC_N"/>
    <property type="match status" value="1"/>
</dbReference>
<dbReference type="Proteomes" id="UP000006377">
    <property type="component" value="Chromosome"/>
</dbReference>
<dbReference type="RefSeq" id="WP_012110662.1">
    <property type="nucleotide sequence ID" value="NC_009719.1"/>
</dbReference>
<accession>A7HTY6</accession>
<dbReference type="HOGENOM" id="CLU_028286_5_0_5"/>
<organism evidence="2 3">
    <name type="scientific">Parvibaculum lavamentivorans (strain DS-1 / DSM 13023 / NCIMB 13966)</name>
    <dbReference type="NCBI Taxonomy" id="402881"/>
    <lineage>
        <taxon>Bacteria</taxon>
        <taxon>Pseudomonadati</taxon>
        <taxon>Pseudomonadota</taxon>
        <taxon>Alphaproteobacteria</taxon>
        <taxon>Hyphomicrobiales</taxon>
        <taxon>Parvibaculaceae</taxon>
        <taxon>Parvibaculum</taxon>
    </lineage>
</organism>
<name>A7HTY6_PARL1</name>
<dbReference type="Gene3D" id="2.40.33.20">
    <property type="entry name" value="PK beta-barrel domain-like"/>
    <property type="match status" value="1"/>
</dbReference>
<dbReference type="EMBL" id="CP000774">
    <property type="protein sequence ID" value="ABS63369.1"/>
    <property type="molecule type" value="Genomic_DNA"/>
</dbReference>
<dbReference type="OrthoDB" id="581532at2"/>
<reference evidence="2 3" key="1">
    <citation type="journal article" date="2011" name="Stand. Genomic Sci.">
        <title>Complete genome sequence of Parvibaculum lavamentivorans type strain (DS-1(T)).</title>
        <authorList>
            <person name="Schleheck D."/>
            <person name="Weiss M."/>
            <person name="Pitluck S."/>
            <person name="Bruce D."/>
            <person name="Land M.L."/>
            <person name="Han S."/>
            <person name="Saunders E."/>
            <person name="Tapia R."/>
            <person name="Detter C."/>
            <person name="Brettin T."/>
            <person name="Han J."/>
            <person name="Woyke T."/>
            <person name="Goodwin L."/>
            <person name="Pennacchio L."/>
            <person name="Nolan M."/>
            <person name="Cook A.M."/>
            <person name="Kjelleberg S."/>
            <person name="Thomas T."/>
        </authorList>
    </citation>
    <scope>NUCLEOTIDE SEQUENCE [LARGE SCALE GENOMIC DNA]</scope>
    <source>
        <strain evidence="3">DS-1 / DSM 13023 / NCIMB 13966</strain>
    </source>
</reference>
<dbReference type="eggNOG" id="COG3217">
    <property type="taxonomic scope" value="Bacteria"/>
</dbReference>
<evidence type="ECO:0000313" key="3">
    <source>
        <dbReference type="Proteomes" id="UP000006377"/>
    </source>
</evidence>
<sequence length="255" mass="28386">MGDSATIVGLYRYPVKGLSPEPLAEVTLQAGETFPWDRAFAIENGKHDFDPANPKHFPKIKFLMLMRDERLAALKTHFDDATTTLTVAKDGSEVLRANLMTPEGRTALEDFMRGYMEKELRGLPRVVHAPGFSHSDAPAKLVSIINMASVRALEEKIGAHVNPLRFRANIYLEGLEPWEDHEWVGRRFRLGEAGFTGIHKTVRCAATNVDPATAARDMEIPAALMKHWGHADLGLYAEIKSPGTLKPGDRLVFEE</sequence>
<dbReference type="AlphaFoldDB" id="A7HTY6"/>
<dbReference type="PROSITE" id="PS51340">
    <property type="entry name" value="MOSC"/>
    <property type="match status" value="1"/>
</dbReference>
<evidence type="ECO:0000259" key="1">
    <source>
        <dbReference type="PROSITE" id="PS51340"/>
    </source>
</evidence>
<dbReference type="InterPro" id="IPR005302">
    <property type="entry name" value="MoCF_Sase_C"/>
</dbReference>
<dbReference type="GO" id="GO:0030170">
    <property type="term" value="F:pyridoxal phosphate binding"/>
    <property type="evidence" value="ECO:0007669"/>
    <property type="project" value="InterPro"/>
</dbReference>
<dbReference type="GO" id="GO:0030151">
    <property type="term" value="F:molybdenum ion binding"/>
    <property type="evidence" value="ECO:0007669"/>
    <property type="project" value="InterPro"/>
</dbReference>
<protein>
    <submittedName>
        <fullName evidence="2">MOSC domain containing protein</fullName>
    </submittedName>
</protein>
<dbReference type="KEGG" id="pla:Plav_1750"/>
<gene>
    <name evidence="2" type="ordered locus">Plav_1750</name>
</gene>
<proteinExistence type="predicted"/>
<keyword evidence="3" id="KW-1185">Reference proteome</keyword>
<dbReference type="Pfam" id="PF03473">
    <property type="entry name" value="MOSC"/>
    <property type="match status" value="1"/>
</dbReference>
<evidence type="ECO:0000313" key="2">
    <source>
        <dbReference type="EMBL" id="ABS63369.1"/>
    </source>
</evidence>